<keyword evidence="4 7" id="KW-0812">Transmembrane</keyword>
<dbReference type="PANTHER" id="PTHR33884">
    <property type="entry name" value="UPF0410 PROTEIN YMGE"/>
    <property type="match status" value="1"/>
</dbReference>
<feature type="transmembrane region" description="Helical" evidence="7">
    <location>
        <begin position="29"/>
        <end position="52"/>
    </location>
</feature>
<proteinExistence type="inferred from homology"/>
<keyword evidence="3" id="KW-1003">Cell membrane</keyword>
<organism evidence="8 9">
    <name type="scientific">Streptomyces yaizuensis</name>
    <dbReference type="NCBI Taxonomy" id="2989713"/>
    <lineage>
        <taxon>Bacteria</taxon>
        <taxon>Bacillati</taxon>
        <taxon>Actinomycetota</taxon>
        <taxon>Actinomycetes</taxon>
        <taxon>Kitasatosporales</taxon>
        <taxon>Streptomycetaceae</taxon>
        <taxon>Streptomyces</taxon>
    </lineage>
</organism>
<keyword evidence="6 7" id="KW-0472">Membrane</keyword>
<feature type="transmembrane region" description="Helical" evidence="7">
    <location>
        <begin position="64"/>
        <end position="82"/>
    </location>
</feature>
<dbReference type="EMBL" id="BSBI01000015">
    <property type="protein sequence ID" value="GLF98707.1"/>
    <property type="molecule type" value="Genomic_DNA"/>
</dbReference>
<keyword evidence="5 7" id="KW-1133">Transmembrane helix</keyword>
<dbReference type="Proteomes" id="UP001291653">
    <property type="component" value="Unassembled WGS sequence"/>
</dbReference>
<comment type="caution">
    <text evidence="8">The sequence shown here is derived from an EMBL/GenBank/DDBJ whole genome shotgun (WGS) entry which is preliminary data.</text>
</comment>
<dbReference type="RefSeq" id="WP_323450668.1">
    <property type="nucleotide sequence ID" value="NZ_BSBI01000015.1"/>
</dbReference>
<keyword evidence="9" id="KW-1185">Reference proteome</keyword>
<protein>
    <submittedName>
        <fullName evidence="8">GlsB/YeaQ/YmgE family stress response membrane protein</fullName>
    </submittedName>
</protein>
<evidence type="ECO:0000256" key="2">
    <source>
        <dbReference type="ARBA" id="ARBA00011006"/>
    </source>
</evidence>
<gene>
    <name evidence="8" type="ORF">SYYSPA8_30440</name>
</gene>
<dbReference type="PANTHER" id="PTHR33884:SF3">
    <property type="entry name" value="UPF0410 PROTEIN YMGE"/>
    <property type="match status" value="1"/>
</dbReference>
<dbReference type="Pfam" id="PF04226">
    <property type="entry name" value="Transgly_assoc"/>
    <property type="match status" value="1"/>
</dbReference>
<sequence length="91" mass="9682">MGWLWAIIVGFVLGLIAKAILPGKQHLPLWLATICGIGGAVLGNWLAAGLGVAQTAGIDWSRHAFQLVAAIILVFLGDRAWIAMKGRHRTA</sequence>
<accession>A0ABQ5P814</accession>
<evidence type="ECO:0000256" key="5">
    <source>
        <dbReference type="ARBA" id="ARBA00022989"/>
    </source>
</evidence>
<evidence type="ECO:0000313" key="9">
    <source>
        <dbReference type="Proteomes" id="UP001291653"/>
    </source>
</evidence>
<name>A0ABQ5P814_9ACTN</name>
<reference evidence="8 9" key="1">
    <citation type="submission" date="2022-10" db="EMBL/GenBank/DDBJ databases">
        <title>Draft genome sequence of Streptomyces sp. YSPA8.</title>
        <authorList>
            <person name="Moriuchi R."/>
            <person name="Dohra H."/>
            <person name="Yamamura H."/>
            <person name="Kodani S."/>
        </authorList>
    </citation>
    <scope>NUCLEOTIDE SEQUENCE [LARGE SCALE GENOMIC DNA]</scope>
    <source>
        <strain evidence="8 9">YSPA8</strain>
    </source>
</reference>
<evidence type="ECO:0000256" key="6">
    <source>
        <dbReference type="ARBA" id="ARBA00023136"/>
    </source>
</evidence>
<evidence type="ECO:0000256" key="7">
    <source>
        <dbReference type="SAM" id="Phobius"/>
    </source>
</evidence>
<comment type="similarity">
    <text evidence="2">Belongs to the UPF0410 family.</text>
</comment>
<evidence type="ECO:0000313" key="8">
    <source>
        <dbReference type="EMBL" id="GLF98707.1"/>
    </source>
</evidence>
<comment type="subcellular location">
    <subcellularLocation>
        <location evidence="1">Cell membrane</location>
        <topology evidence="1">Multi-pass membrane protein</topology>
    </subcellularLocation>
</comment>
<evidence type="ECO:0000256" key="3">
    <source>
        <dbReference type="ARBA" id="ARBA00022475"/>
    </source>
</evidence>
<evidence type="ECO:0000256" key="1">
    <source>
        <dbReference type="ARBA" id="ARBA00004651"/>
    </source>
</evidence>
<evidence type="ECO:0000256" key="4">
    <source>
        <dbReference type="ARBA" id="ARBA00022692"/>
    </source>
</evidence>
<dbReference type="InterPro" id="IPR007341">
    <property type="entry name" value="Transgly_assoc"/>
</dbReference>